<dbReference type="Proteomes" id="UP000499080">
    <property type="component" value="Unassembled WGS sequence"/>
</dbReference>
<dbReference type="EMBL" id="BGPR01172525">
    <property type="protein sequence ID" value="GBM35877.1"/>
    <property type="molecule type" value="Genomic_DNA"/>
</dbReference>
<evidence type="ECO:0000313" key="3">
    <source>
        <dbReference type="EMBL" id="GBM35900.1"/>
    </source>
</evidence>
<name>A0A4Y2F447_ARAVE</name>
<dbReference type="EMBL" id="BGPR01172526">
    <property type="protein sequence ID" value="GBM35881.1"/>
    <property type="molecule type" value="Genomic_DNA"/>
</dbReference>
<dbReference type="EMBL" id="BGPR01172547">
    <property type="protein sequence ID" value="GBM35952.1"/>
    <property type="molecule type" value="Genomic_DNA"/>
</dbReference>
<accession>A0A4Y2F447</accession>
<evidence type="ECO:0000313" key="1">
    <source>
        <dbReference type="EMBL" id="GBM35877.1"/>
    </source>
</evidence>
<comment type="caution">
    <text evidence="2">The sequence shown here is derived from an EMBL/GenBank/DDBJ whole genome shotgun (WGS) entry which is preliminary data.</text>
</comment>
<protein>
    <submittedName>
        <fullName evidence="2">Uncharacterized protein</fullName>
    </submittedName>
</protein>
<dbReference type="EMBL" id="BGPR01172532">
    <property type="protein sequence ID" value="GBM35900.1"/>
    <property type="molecule type" value="Genomic_DNA"/>
</dbReference>
<dbReference type="AlphaFoldDB" id="A0A4Y2F447"/>
<organism evidence="2 5">
    <name type="scientific">Araneus ventricosus</name>
    <name type="common">Orbweaver spider</name>
    <name type="synonym">Epeira ventricosa</name>
    <dbReference type="NCBI Taxonomy" id="182803"/>
    <lineage>
        <taxon>Eukaryota</taxon>
        <taxon>Metazoa</taxon>
        <taxon>Ecdysozoa</taxon>
        <taxon>Arthropoda</taxon>
        <taxon>Chelicerata</taxon>
        <taxon>Arachnida</taxon>
        <taxon>Araneae</taxon>
        <taxon>Araneomorphae</taxon>
        <taxon>Entelegynae</taxon>
        <taxon>Araneoidea</taxon>
        <taxon>Araneidae</taxon>
        <taxon>Araneus</taxon>
    </lineage>
</organism>
<evidence type="ECO:0000313" key="4">
    <source>
        <dbReference type="EMBL" id="GBM35952.1"/>
    </source>
</evidence>
<evidence type="ECO:0000313" key="5">
    <source>
        <dbReference type="Proteomes" id="UP000499080"/>
    </source>
</evidence>
<gene>
    <name evidence="2" type="ORF">AVEN_101050_1</name>
    <name evidence="3" type="ORF">AVEN_249471_1</name>
    <name evidence="1" type="ORF">AVEN_609_1</name>
    <name evidence="4" type="ORF">AVEN_70287_1</name>
</gene>
<keyword evidence="5" id="KW-1185">Reference proteome</keyword>
<evidence type="ECO:0000313" key="2">
    <source>
        <dbReference type="EMBL" id="GBM35881.1"/>
    </source>
</evidence>
<reference evidence="2 5" key="1">
    <citation type="journal article" date="2019" name="Sci. Rep.">
        <title>Orb-weaving spider Araneus ventricosus genome elucidates the spidroin gene catalogue.</title>
        <authorList>
            <person name="Kono N."/>
            <person name="Nakamura H."/>
            <person name="Ohtoshi R."/>
            <person name="Moran D.A.P."/>
            <person name="Shinohara A."/>
            <person name="Yoshida Y."/>
            <person name="Fujiwara M."/>
            <person name="Mori M."/>
            <person name="Tomita M."/>
            <person name="Arakawa K."/>
        </authorList>
    </citation>
    <scope>NUCLEOTIDE SEQUENCE [LARGE SCALE GENOMIC DNA]</scope>
</reference>
<proteinExistence type="predicted"/>
<sequence length="150" mass="17424">MILSRRFHEKSEERTQTAPFLCFFLQNFGMQCPEDGSADRSTEVKIEVRKRLPLYFLATTPEALIRFVLVVVIKRLVPDKTKSQLNLNLRIATNTKMHIQSTSAMKNSVYRRLLGIIFKFQQVLAAFLENVLVTRENSQICKKSITTWNE</sequence>